<name>A0ABP8UUY2_9ACTN</name>
<dbReference type="RefSeq" id="WP_345444742.1">
    <property type="nucleotide sequence ID" value="NZ_BAABHK010000047.1"/>
</dbReference>
<evidence type="ECO:0000313" key="2">
    <source>
        <dbReference type="Proteomes" id="UP001501442"/>
    </source>
</evidence>
<proteinExistence type="predicted"/>
<accession>A0ABP8UUY2</accession>
<gene>
    <name evidence="1" type="ORF">GCM10023196_107870</name>
</gene>
<protein>
    <recommendedName>
        <fullName evidence="3">Transposase</fullName>
    </recommendedName>
</protein>
<evidence type="ECO:0008006" key="3">
    <source>
        <dbReference type="Google" id="ProtNLM"/>
    </source>
</evidence>
<evidence type="ECO:0000313" key="1">
    <source>
        <dbReference type="EMBL" id="GAA4640889.1"/>
    </source>
</evidence>
<organism evidence="1 2">
    <name type="scientific">Actinoallomurus vinaceus</name>
    <dbReference type="NCBI Taxonomy" id="1080074"/>
    <lineage>
        <taxon>Bacteria</taxon>
        <taxon>Bacillati</taxon>
        <taxon>Actinomycetota</taxon>
        <taxon>Actinomycetes</taxon>
        <taxon>Streptosporangiales</taxon>
        <taxon>Thermomonosporaceae</taxon>
        <taxon>Actinoallomurus</taxon>
    </lineage>
</organism>
<dbReference type="EMBL" id="BAABHK010000047">
    <property type="protein sequence ID" value="GAA4640889.1"/>
    <property type="molecule type" value="Genomic_DNA"/>
</dbReference>
<sequence length="75" mass="8739">MRAVLRTSPEELMTDYSRRVEQPKDMRRTFDQVSATATCRYGQAKIMTDLQAMAKNHEQAEHTWTIHGHTSTMRV</sequence>
<keyword evidence="2" id="KW-1185">Reference proteome</keyword>
<reference evidence="2" key="1">
    <citation type="journal article" date="2019" name="Int. J. Syst. Evol. Microbiol.">
        <title>The Global Catalogue of Microorganisms (GCM) 10K type strain sequencing project: providing services to taxonomists for standard genome sequencing and annotation.</title>
        <authorList>
            <consortium name="The Broad Institute Genomics Platform"/>
            <consortium name="The Broad Institute Genome Sequencing Center for Infectious Disease"/>
            <person name="Wu L."/>
            <person name="Ma J."/>
        </authorList>
    </citation>
    <scope>NUCLEOTIDE SEQUENCE [LARGE SCALE GENOMIC DNA]</scope>
    <source>
        <strain evidence="2">JCM 17939</strain>
    </source>
</reference>
<dbReference type="Proteomes" id="UP001501442">
    <property type="component" value="Unassembled WGS sequence"/>
</dbReference>
<comment type="caution">
    <text evidence="1">The sequence shown here is derived from an EMBL/GenBank/DDBJ whole genome shotgun (WGS) entry which is preliminary data.</text>
</comment>